<dbReference type="PANTHER" id="PTHR43485">
    <property type="entry name" value="HYDROGENASE-4 COMPONENT G"/>
    <property type="match status" value="1"/>
</dbReference>
<evidence type="ECO:0000256" key="1">
    <source>
        <dbReference type="ARBA" id="ARBA00023002"/>
    </source>
</evidence>
<keyword evidence="6" id="KW-1185">Reference proteome</keyword>
<dbReference type="InterPro" id="IPR037232">
    <property type="entry name" value="NADH_quin_OxRdtase_su_C/D-like"/>
</dbReference>
<dbReference type="InterPro" id="IPR001268">
    <property type="entry name" value="NADH_UbQ_OxRdtase_30kDa_su"/>
</dbReference>
<evidence type="ECO:0000259" key="4">
    <source>
        <dbReference type="Pfam" id="PF00346"/>
    </source>
</evidence>
<evidence type="ECO:0000259" key="3">
    <source>
        <dbReference type="Pfam" id="PF00329"/>
    </source>
</evidence>
<dbReference type="EMBL" id="JBFOHK010000001">
    <property type="protein sequence ID" value="MEW9570405.1"/>
    <property type="molecule type" value="Genomic_DNA"/>
</dbReference>
<evidence type="ECO:0000313" key="6">
    <source>
        <dbReference type="Proteomes" id="UP001556220"/>
    </source>
</evidence>
<dbReference type="InterPro" id="IPR001135">
    <property type="entry name" value="NADH_Q_OxRdtase_suD"/>
</dbReference>
<keyword evidence="1" id="KW-0560">Oxidoreductase</keyword>
<reference evidence="5 6" key="1">
    <citation type="submission" date="2024-06" db="EMBL/GenBank/DDBJ databases">
        <authorList>
            <person name="Woo H."/>
        </authorList>
    </citation>
    <scope>NUCLEOTIDE SEQUENCE [LARGE SCALE GENOMIC DNA]</scope>
    <source>
        <strain evidence="5 6">Si-c</strain>
    </source>
</reference>
<dbReference type="SUPFAM" id="SSF143243">
    <property type="entry name" value="Nqo5-like"/>
    <property type="match status" value="1"/>
</dbReference>
<dbReference type="SUPFAM" id="SSF56762">
    <property type="entry name" value="HydB/Nqo4-like"/>
    <property type="match status" value="1"/>
</dbReference>
<protein>
    <submittedName>
        <fullName evidence="5">Nickel-dependent hydrogenase large subunit</fullName>
    </submittedName>
</protein>
<comment type="caution">
    <text evidence="5">The sequence shown here is derived from an EMBL/GenBank/DDBJ whole genome shotgun (WGS) entry which is preliminary data.</text>
</comment>
<dbReference type="PANTHER" id="PTHR43485:SF1">
    <property type="entry name" value="FORMATE HYDROGENLYASE SUBUNIT 5-RELATED"/>
    <property type="match status" value="1"/>
</dbReference>
<sequence>MSERVEYLHVTPDALVGRLQSLLADGGRMQMAYAWHPRPGTTEVRYLAAPGPHRLEVWQCPVIEARLPSLALHAPLLGWYEREMQDLYGLCFDGHPEPYPLVIDGAARDAADGTPNPALRAPLVLPEVGDPQVQLLGFGPVRADVVESAQFLFFYLGEAIMHYRPRLFFKHRGMETRFEGDDPLAGCVLAERVSGVGSVAHALAYCQAVEDAADCEVPARARQLRVLLAELERLYNHLHYFGALADATTLKAGQAEGRLLEERLKQLAGRLSGQRFMRNVLVPGGLRRDLDLPADLAGTLGRLRGEVESYLRQLERTTSYLDRLITTGVLTRAVAFDQGATGPVERASGLDRDLRRDHPYAAYAGLPVAVPLAEEGDAWARARVRTAEVRVSFDLIELLLPQLQPGEVRATCAVRPSRCGLGWAESPRGSLYYAVHIDADGRLARVKIKSPSFSNWRAFPFTVNGSNMMDYAINEASFGLTIAGCDR</sequence>
<keyword evidence="2" id="KW-0520">NAD</keyword>
<evidence type="ECO:0000313" key="5">
    <source>
        <dbReference type="EMBL" id="MEW9570405.1"/>
    </source>
</evidence>
<dbReference type="Pfam" id="PF00346">
    <property type="entry name" value="Complex1_49kDa"/>
    <property type="match status" value="2"/>
</dbReference>
<feature type="domain" description="NADH-quinone oxidoreductase subunit D" evidence="4">
    <location>
        <begin position="423"/>
        <end position="487"/>
    </location>
</feature>
<name>A0ABV3Q9D0_9GAMM</name>
<evidence type="ECO:0000256" key="2">
    <source>
        <dbReference type="ARBA" id="ARBA00023027"/>
    </source>
</evidence>
<proteinExistence type="predicted"/>
<dbReference type="RefSeq" id="WP_367852500.1">
    <property type="nucleotide sequence ID" value="NZ_JBFOHK010000001.1"/>
</dbReference>
<dbReference type="Gene3D" id="1.10.645.10">
    <property type="entry name" value="Cytochrome-c3 Hydrogenase, chain B"/>
    <property type="match status" value="1"/>
</dbReference>
<dbReference type="Pfam" id="PF00329">
    <property type="entry name" value="Complex1_30kDa"/>
    <property type="match status" value="1"/>
</dbReference>
<organism evidence="5 6">
    <name type="scientific">Rhodanobacter lycopersici</name>
    <dbReference type="NCBI Taxonomy" id="3162487"/>
    <lineage>
        <taxon>Bacteria</taxon>
        <taxon>Pseudomonadati</taxon>
        <taxon>Pseudomonadota</taxon>
        <taxon>Gammaproteobacteria</taxon>
        <taxon>Lysobacterales</taxon>
        <taxon>Rhodanobacteraceae</taxon>
        <taxon>Rhodanobacter</taxon>
    </lineage>
</organism>
<dbReference type="InterPro" id="IPR052197">
    <property type="entry name" value="ComplexI_49kDa-like"/>
</dbReference>
<dbReference type="Pfam" id="PF00374">
    <property type="entry name" value="NiFeSe_Hases"/>
    <property type="match status" value="1"/>
</dbReference>
<dbReference type="InterPro" id="IPR029014">
    <property type="entry name" value="NiFe-Hase_large"/>
</dbReference>
<dbReference type="InterPro" id="IPR001501">
    <property type="entry name" value="Ni-dep_hyd_lsu"/>
</dbReference>
<feature type="domain" description="NADH-quinone oxidoreductase subunit D" evidence="4">
    <location>
        <begin position="262"/>
        <end position="410"/>
    </location>
</feature>
<feature type="domain" description="NADH:ubiquinone oxidoreductase 30kDa subunit" evidence="3">
    <location>
        <begin position="53"/>
        <end position="104"/>
    </location>
</feature>
<dbReference type="Proteomes" id="UP001556220">
    <property type="component" value="Unassembled WGS sequence"/>
</dbReference>
<gene>
    <name evidence="5" type="ORF">ABQJ54_01430</name>
</gene>
<dbReference type="Gene3D" id="3.30.460.80">
    <property type="entry name" value="NADH:ubiquinone oxidoreductase, 30kDa subunit"/>
    <property type="match status" value="1"/>
</dbReference>
<accession>A0ABV3Q9D0</accession>